<dbReference type="AlphaFoldDB" id="A0A7F5R756"/>
<dbReference type="GeneID" id="108736684"/>
<dbReference type="KEGG" id="apln:108736684"/>
<reference evidence="3" key="1">
    <citation type="submission" date="2025-08" db="UniProtKB">
        <authorList>
            <consortium name="RefSeq"/>
        </authorList>
    </citation>
    <scope>IDENTIFICATION</scope>
    <source>
        <tissue evidence="3">Entire body</tissue>
    </source>
</reference>
<dbReference type="RefSeq" id="XP_025831795.1">
    <property type="nucleotide sequence ID" value="XM_025976010.1"/>
</dbReference>
<dbReference type="InterPro" id="IPR013320">
    <property type="entry name" value="ConA-like_dom_sf"/>
</dbReference>
<name>A0A7F5R756_AGRPL</name>
<evidence type="ECO:0000313" key="2">
    <source>
        <dbReference type="Proteomes" id="UP000192223"/>
    </source>
</evidence>
<keyword evidence="2" id="KW-1185">Reference proteome</keyword>
<dbReference type="Gene3D" id="2.60.120.200">
    <property type="match status" value="1"/>
</dbReference>
<dbReference type="Proteomes" id="UP000192223">
    <property type="component" value="Unplaced"/>
</dbReference>
<feature type="transmembrane region" description="Helical" evidence="1">
    <location>
        <begin position="12"/>
        <end position="28"/>
    </location>
</feature>
<dbReference type="InParanoid" id="A0A7F5R756"/>
<proteinExistence type="predicted"/>
<accession>A0A7F5R756</accession>
<keyword evidence="1" id="KW-0472">Membrane</keyword>
<evidence type="ECO:0000313" key="3">
    <source>
        <dbReference type="RefSeq" id="XP_025831795.1"/>
    </source>
</evidence>
<gene>
    <name evidence="3" type="primary">LOC108736684</name>
</gene>
<evidence type="ECO:0000256" key="1">
    <source>
        <dbReference type="SAM" id="Phobius"/>
    </source>
</evidence>
<dbReference type="OrthoDB" id="6482679at2759"/>
<sequence length="181" mass="20246">MRRSWESTKIYFAVYVFGILIIGLQAWSENEIDGSDFDSHPFNHKSPASELPHEVDILKLINITAKDPGVSIVQGPIKNFPAYKFRLPYGNVPVANSSAVTSAMSRPSGFTVIFLFRQQKNNLGTLISINSPGRLTPWFQINSNLRTGVLTLKYKMNASSKLHQVDWPLPGHHRKTPLAGK</sequence>
<dbReference type="SUPFAM" id="SSF49899">
    <property type="entry name" value="Concanavalin A-like lectins/glucanases"/>
    <property type="match status" value="1"/>
</dbReference>
<protein>
    <submittedName>
        <fullName evidence="3">Uncharacterized protein LOC108736684</fullName>
    </submittedName>
</protein>
<keyword evidence="1" id="KW-1133">Transmembrane helix</keyword>
<organism evidence="2 3">
    <name type="scientific">Agrilus planipennis</name>
    <name type="common">Emerald ash borer</name>
    <name type="synonym">Agrilus marcopoli</name>
    <dbReference type="NCBI Taxonomy" id="224129"/>
    <lineage>
        <taxon>Eukaryota</taxon>
        <taxon>Metazoa</taxon>
        <taxon>Ecdysozoa</taxon>
        <taxon>Arthropoda</taxon>
        <taxon>Hexapoda</taxon>
        <taxon>Insecta</taxon>
        <taxon>Pterygota</taxon>
        <taxon>Neoptera</taxon>
        <taxon>Endopterygota</taxon>
        <taxon>Coleoptera</taxon>
        <taxon>Polyphaga</taxon>
        <taxon>Elateriformia</taxon>
        <taxon>Buprestoidea</taxon>
        <taxon>Buprestidae</taxon>
        <taxon>Agrilinae</taxon>
        <taxon>Agrilus</taxon>
    </lineage>
</organism>
<keyword evidence="1" id="KW-0812">Transmembrane</keyword>